<proteinExistence type="predicted"/>
<gene>
    <name evidence="3" type="ORF">GCM10023186_07460</name>
</gene>
<dbReference type="InterPro" id="IPR002881">
    <property type="entry name" value="DUF58"/>
</dbReference>
<sequence length="451" mass="51496">MRSLFLTSRFFGLLAALATGFVVAFFVPVLLVPLQVALGLFVALALLDGVLLYAPGTGGSRGGVTARRELGDKLANGSDNNVRIWLDNQYRFPVGTQTIDELPAQFQRRDALFTTALRAGESTVIHYQLRPTRRGEYHFGAVNVLVTSPIGLLRRRFRHETEGRTVPVYPSFLQMRQYELLAVSNRLTEAGVKRLRRVGHSMEFEQLRPYAPGDDPRTVNWRATARRRSTGADALVVNHYQDERAQQVYCLIDKGRVMRMPFEGLSLLDYAINATLVISNIALHKHDKAGLITFSERGGTVLAADRRPDQLRRLLDALYRQKTRYLESDYERLYLAVQKNARQRSLLMLFTNFESVSSLQRQLPYLRQMARQHLLLVVFFENTELQAFLDTPPSTTEDVYNQTIAEKFAQEKRQIVRELQRYGIHALLTPPQHLTVNAINKYLEFKSRGLI</sequence>
<dbReference type="RefSeq" id="WP_345221524.1">
    <property type="nucleotide sequence ID" value="NZ_BAABHA010000002.1"/>
</dbReference>
<dbReference type="PANTHER" id="PTHR33608">
    <property type="entry name" value="BLL2464 PROTEIN"/>
    <property type="match status" value="1"/>
</dbReference>
<comment type="caution">
    <text evidence="3">The sequence shown here is derived from an EMBL/GenBank/DDBJ whole genome shotgun (WGS) entry which is preliminary data.</text>
</comment>
<keyword evidence="4" id="KW-1185">Reference proteome</keyword>
<organism evidence="3 4">
    <name type="scientific">Hymenobacter koreensis</name>
    <dbReference type="NCBI Taxonomy" id="1084523"/>
    <lineage>
        <taxon>Bacteria</taxon>
        <taxon>Pseudomonadati</taxon>
        <taxon>Bacteroidota</taxon>
        <taxon>Cytophagia</taxon>
        <taxon>Cytophagales</taxon>
        <taxon>Hymenobacteraceae</taxon>
        <taxon>Hymenobacter</taxon>
    </lineage>
</organism>
<keyword evidence="1" id="KW-0812">Transmembrane</keyword>
<reference evidence="4" key="1">
    <citation type="journal article" date="2019" name="Int. J. Syst. Evol. Microbiol.">
        <title>The Global Catalogue of Microorganisms (GCM) 10K type strain sequencing project: providing services to taxonomists for standard genome sequencing and annotation.</title>
        <authorList>
            <consortium name="The Broad Institute Genomics Platform"/>
            <consortium name="The Broad Institute Genome Sequencing Center for Infectious Disease"/>
            <person name="Wu L."/>
            <person name="Ma J."/>
        </authorList>
    </citation>
    <scope>NUCLEOTIDE SEQUENCE [LARGE SCALE GENOMIC DNA]</scope>
    <source>
        <strain evidence="4">JCM 17924</strain>
    </source>
</reference>
<name>A0ABP8IVD3_9BACT</name>
<dbReference type="Pfam" id="PF01882">
    <property type="entry name" value="DUF58"/>
    <property type="match status" value="1"/>
</dbReference>
<dbReference type="PANTHER" id="PTHR33608:SF3">
    <property type="entry name" value="SLR2013 PROTEIN"/>
    <property type="match status" value="1"/>
</dbReference>
<feature type="transmembrane region" description="Helical" evidence="1">
    <location>
        <begin position="30"/>
        <end position="54"/>
    </location>
</feature>
<evidence type="ECO:0000313" key="4">
    <source>
        <dbReference type="Proteomes" id="UP001500454"/>
    </source>
</evidence>
<dbReference type="Proteomes" id="UP001500454">
    <property type="component" value="Unassembled WGS sequence"/>
</dbReference>
<keyword evidence="1" id="KW-0472">Membrane</keyword>
<accession>A0ABP8IVD3</accession>
<protein>
    <submittedName>
        <fullName evidence="3">DUF58 domain-containing protein</fullName>
    </submittedName>
</protein>
<keyword evidence="1" id="KW-1133">Transmembrane helix</keyword>
<dbReference type="EMBL" id="BAABHA010000002">
    <property type="protein sequence ID" value="GAA4375121.1"/>
    <property type="molecule type" value="Genomic_DNA"/>
</dbReference>
<evidence type="ECO:0000259" key="2">
    <source>
        <dbReference type="Pfam" id="PF01882"/>
    </source>
</evidence>
<evidence type="ECO:0000313" key="3">
    <source>
        <dbReference type="EMBL" id="GAA4375121.1"/>
    </source>
</evidence>
<evidence type="ECO:0000256" key="1">
    <source>
        <dbReference type="SAM" id="Phobius"/>
    </source>
</evidence>
<feature type="domain" description="DUF58" evidence="2">
    <location>
        <begin position="207"/>
        <end position="376"/>
    </location>
</feature>